<proteinExistence type="predicted"/>
<sequence>MKSPLRFGAVDLTLSTWFHRFGSKTGCIRETRERGRTSNQIDVIRESYGGFEREHSRGNVNAKIVPLGTDWAAETYYGEPAKKLGLKYIGYKIMPQESSLYDDYGKDDPVIRDPDSLNDKGWEYTKKIYLQGQIVKLDLRRFRKSISSFL</sequence>
<dbReference type="EMBL" id="QGKX02000996">
    <property type="protein sequence ID" value="KAF3559777.1"/>
    <property type="molecule type" value="Genomic_DNA"/>
</dbReference>
<protein>
    <submittedName>
        <fullName evidence="1">Uncharacterized protein</fullName>
    </submittedName>
</protein>
<dbReference type="GO" id="GO:0016757">
    <property type="term" value="F:glycosyltransferase activity"/>
    <property type="evidence" value="ECO:0007669"/>
    <property type="project" value="InterPro"/>
</dbReference>
<name>A0A8S9R848_BRACR</name>
<dbReference type="AlphaFoldDB" id="A0A8S9R848"/>
<dbReference type="Proteomes" id="UP000712600">
    <property type="component" value="Unassembled WGS sequence"/>
</dbReference>
<dbReference type="PANTHER" id="PTHR20961:SF141">
    <property type="entry name" value="GLYCOSYLTRANSFERASE"/>
    <property type="match status" value="1"/>
</dbReference>
<dbReference type="InterPro" id="IPR007657">
    <property type="entry name" value="Glycosyltransferase_61"/>
</dbReference>
<evidence type="ECO:0000313" key="2">
    <source>
        <dbReference type="Proteomes" id="UP000712600"/>
    </source>
</evidence>
<dbReference type="PANTHER" id="PTHR20961">
    <property type="entry name" value="GLYCOSYLTRANSFERASE"/>
    <property type="match status" value="1"/>
</dbReference>
<reference evidence="1" key="1">
    <citation type="submission" date="2019-12" db="EMBL/GenBank/DDBJ databases">
        <title>Genome sequencing and annotation of Brassica cretica.</title>
        <authorList>
            <person name="Studholme D.J."/>
            <person name="Sarris P."/>
        </authorList>
    </citation>
    <scope>NUCLEOTIDE SEQUENCE</scope>
    <source>
        <strain evidence="1">PFS-109/04</strain>
        <tissue evidence="1">Leaf</tissue>
    </source>
</reference>
<comment type="caution">
    <text evidence="1">The sequence shown here is derived from an EMBL/GenBank/DDBJ whole genome shotgun (WGS) entry which is preliminary data.</text>
</comment>
<gene>
    <name evidence="1" type="ORF">F2Q69_00010445</name>
</gene>
<evidence type="ECO:0000313" key="1">
    <source>
        <dbReference type="EMBL" id="KAF3559777.1"/>
    </source>
</evidence>
<accession>A0A8S9R848</accession>
<organism evidence="1 2">
    <name type="scientific">Brassica cretica</name>
    <name type="common">Mustard</name>
    <dbReference type="NCBI Taxonomy" id="69181"/>
    <lineage>
        <taxon>Eukaryota</taxon>
        <taxon>Viridiplantae</taxon>
        <taxon>Streptophyta</taxon>
        <taxon>Embryophyta</taxon>
        <taxon>Tracheophyta</taxon>
        <taxon>Spermatophyta</taxon>
        <taxon>Magnoliopsida</taxon>
        <taxon>eudicotyledons</taxon>
        <taxon>Gunneridae</taxon>
        <taxon>Pentapetalae</taxon>
        <taxon>rosids</taxon>
        <taxon>malvids</taxon>
        <taxon>Brassicales</taxon>
        <taxon>Brassicaceae</taxon>
        <taxon>Brassiceae</taxon>
        <taxon>Brassica</taxon>
    </lineage>
</organism>